<feature type="signal peptide" evidence="1">
    <location>
        <begin position="1"/>
        <end position="20"/>
    </location>
</feature>
<evidence type="ECO:0000256" key="1">
    <source>
        <dbReference type="SAM" id="SignalP"/>
    </source>
</evidence>
<proteinExistence type="predicted"/>
<accession>A0ABM9NQY6</accession>
<dbReference type="Proteomes" id="UP001497514">
    <property type="component" value="Chromosome"/>
</dbReference>
<sequence length="65" mass="6988">MKKVILVVAMVFATGSLVNANTSEVSEAMFNDCASEAWNYGIKNGGGNEKIEYLLMDAYYVGCVG</sequence>
<dbReference type="EMBL" id="OZ038524">
    <property type="protein sequence ID" value="CAL2075564.1"/>
    <property type="molecule type" value="Genomic_DNA"/>
</dbReference>
<feature type="chain" id="PRO_5047004532" evidence="1">
    <location>
        <begin position="21"/>
        <end position="65"/>
    </location>
</feature>
<dbReference type="RefSeq" id="WP_101902105.1">
    <property type="nucleotide sequence ID" value="NZ_OZ038524.1"/>
</dbReference>
<reference evidence="2 3" key="1">
    <citation type="submission" date="2024-05" db="EMBL/GenBank/DDBJ databases">
        <authorList>
            <person name="Duchaud E."/>
        </authorList>
    </citation>
    <scope>NUCLEOTIDE SEQUENCE [LARGE SCALE GENOMIC DNA]</scope>
    <source>
        <strain evidence="2">Ena-SAMPLE-TAB-13-05-2024-13:56:06:370-140309</strain>
    </source>
</reference>
<evidence type="ECO:0000313" key="2">
    <source>
        <dbReference type="EMBL" id="CAL2075564.1"/>
    </source>
</evidence>
<organism evidence="2 3">
    <name type="scientific">Tenacibaculum dicentrarchi</name>
    <dbReference type="NCBI Taxonomy" id="669041"/>
    <lineage>
        <taxon>Bacteria</taxon>
        <taxon>Pseudomonadati</taxon>
        <taxon>Bacteroidota</taxon>
        <taxon>Flavobacteriia</taxon>
        <taxon>Flavobacteriales</taxon>
        <taxon>Flavobacteriaceae</taxon>
        <taxon>Tenacibaculum</taxon>
    </lineage>
</organism>
<keyword evidence="1" id="KW-0732">Signal</keyword>
<evidence type="ECO:0000313" key="3">
    <source>
        <dbReference type="Proteomes" id="UP001497514"/>
    </source>
</evidence>
<name>A0ABM9NQY6_9FLAO</name>
<gene>
    <name evidence="2" type="ORF">TD3509T_0144</name>
</gene>
<keyword evidence="3" id="KW-1185">Reference proteome</keyword>
<protein>
    <submittedName>
        <fullName evidence="2">Uncharacterized protein</fullName>
    </submittedName>
</protein>